<accession>A0A2T4A545</accession>
<protein>
    <submittedName>
        <fullName evidence="1">Uncharacterized protein</fullName>
    </submittedName>
</protein>
<dbReference type="AlphaFoldDB" id="A0A2T4A545"/>
<dbReference type="RefSeq" id="XP_024771841.1">
    <property type="nucleotide sequence ID" value="XM_024924212.1"/>
</dbReference>
<proteinExistence type="predicted"/>
<keyword evidence="2" id="KW-1185">Reference proteome</keyword>
<reference evidence="1 2" key="1">
    <citation type="submission" date="2016-07" db="EMBL/GenBank/DDBJ databases">
        <title>Multiple horizontal gene transfer events from other fungi enriched the ability of initially mycotrophic Trichoderma (Ascomycota) to feed on dead plant biomass.</title>
        <authorList>
            <consortium name="DOE Joint Genome Institute"/>
            <person name="Aerts A."/>
            <person name="Atanasova L."/>
            <person name="Chenthamara K."/>
            <person name="Zhang J."/>
            <person name="Grujic M."/>
            <person name="Henrissat B."/>
            <person name="Kuo A."/>
            <person name="Salamov A."/>
            <person name="Lipzen A."/>
            <person name="Labutti K."/>
            <person name="Barry K."/>
            <person name="Miao Y."/>
            <person name="Rahimi M.J."/>
            <person name="Shen Q."/>
            <person name="Grigoriev I.V."/>
            <person name="Kubicek C.P."/>
            <person name="Druzhinina I.S."/>
        </authorList>
    </citation>
    <scope>NUCLEOTIDE SEQUENCE [LARGE SCALE GENOMIC DNA]</scope>
    <source>
        <strain evidence="1 2">CBS 226.95</strain>
    </source>
</reference>
<dbReference type="EMBL" id="KZ679684">
    <property type="protein sequence ID" value="PTB52164.1"/>
    <property type="molecule type" value="Genomic_DNA"/>
</dbReference>
<evidence type="ECO:0000313" key="2">
    <source>
        <dbReference type="Proteomes" id="UP000241690"/>
    </source>
</evidence>
<evidence type="ECO:0000313" key="1">
    <source>
        <dbReference type="EMBL" id="PTB52164.1"/>
    </source>
</evidence>
<organism evidence="1 2">
    <name type="scientific">Trichoderma harzianum CBS 226.95</name>
    <dbReference type="NCBI Taxonomy" id="983964"/>
    <lineage>
        <taxon>Eukaryota</taxon>
        <taxon>Fungi</taxon>
        <taxon>Dikarya</taxon>
        <taxon>Ascomycota</taxon>
        <taxon>Pezizomycotina</taxon>
        <taxon>Sordariomycetes</taxon>
        <taxon>Hypocreomycetidae</taxon>
        <taxon>Hypocreales</taxon>
        <taxon>Hypocreaceae</taxon>
        <taxon>Trichoderma</taxon>
    </lineage>
</organism>
<name>A0A2T4A545_TRIHA</name>
<dbReference type="GeneID" id="36632795"/>
<gene>
    <name evidence="1" type="ORF">M431DRAFT_91061</name>
</gene>
<sequence>MIASKPRCTHFCPCPCPLLPEYSRRPRRGDEWSPEWGLCPVNDEDPNKALAEKRKRRRWIYMLSRVTVPLKNLFVDIKRHPERIPEVWLVSSYHVPEGYQDGRRAPWRMLVRTYFKDLPRQLRQENNERSIKSWRTIPLRKGPIIDRTEHDKAPSKMTCCRRDFISLHWNDKYRTLGGDWLIVVYLWTNDRKWAKNTPVKDLISFSSVTGIRAWEWVKPVDSRSKTPYLFYELERDKDGTLKDTVFGGNAYKDYDPVPIQPGDPVPTRLSGLRRLMNEQARQLLYADYEF</sequence>
<dbReference type="Proteomes" id="UP000241690">
    <property type="component" value="Unassembled WGS sequence"/>
</dbReference>